<reference evidence="3 4" key="1">
    <citation type="submission" date="2019-01" db="EMBL/GenBank/DDBJ databases">
        <title>Draft genome sequence of Psathyrella aberdarensis IHI B618.</title>
        <authorList>
            <person name="Buettner E."/>
            <person name="Kellner H."/>
        </authorList>
    </citation>
    <scope>NUCLEOTIDE SEQUENCE [LARGE SCALE GENOMIC DNA]</scope>
    <source>
        <strain evidence="3 4">IHI B618</strain>
    </source>
</reference>
<evidence type="ECO:0000313" key="3">
    <source>
        <dbReference type="EMBL" id="RXW16658.1"/>
    </source>
</evidence>
<dbReference type="Gene3D" id="3.40.50.300">
    <property type="entry name" value="P-loop containing nucleotide triphosphate hydrolases"/>
    <property type="match status" value="1"/>
</dbReference>
<dbReference type="PANTHER" id="PTHR10039">
    <property type="entry name" value="AMELOGENIN"/>
    <property type="match status" value="1"/>
</dbReference>
<dbReference type="SUPFAM" id="SSF52540">
    <property type="entry name" value="P-loop containing nucleoside triphosphate hydrolases"/>
    <property type="match status" value="1"/>
</dbReference>
<keyword evidence="4" id="KW-1185">Reference proteome</keyword>
<keyword evidence="1" id="KW-0677">Repeat</keyword>
<dbReference type="Proteomes" id="UP000290288">
    <property type="component" value="Unassembled WGS sequence"/>
</dbReference>
<feature type="domain" description="Nephrocystin 3-like N-terminal" evidence="2">
    <location>
        <begin position="93"/>
        <end position="253"/>
    </location>
</feature>
<evidence type="ECO:0000313" key="4">
    <source>
        <dbReference type="Proteomes" id="UP000290288"/>
    </source>
</evidence>
<dbReference type="AlphaFoldDB" id="A0A4V1Q2Y0"/>
<dbReference type="EMBL" id="SDEE01000414">
    <property type="protein sequence ID" value="RXW16658.1"/>
    <property type="molecule type" value="Genomic_DNA"/>
</dbReference>
<dbReference type="InterPro" id="IPR027417">
    <property type="entry name" value="P-loop_NTPase"/>
</dbReference>
<dbReference type="InterPro" id="IPR056884">
    <property type="entry name" value="NPHP3-like_N"/>
</dbReference>
<sequence>MSQQLSIFNNAHDFQVGNLIIFNDPSRVEDLIRRLNPILHASHTRNRERSPPNSECFPGTRQEPIQEIIIWADTGVVGPTQAFGVYEVVSTTEPTTHIYWLHGFAGCGKSSISLEIAKIYAESGRLLASYFFSRGAGERGMMNRFAVTLASQLVAAVPATTPLIEAAVRTEPGLVTGDASLATQLDLLILYPFKAVLEKGFLEETLAQGPFVIVIDGLDECEDKRGVEEFIDHILDFFEKYPTIPLRVFIASRVEQHIRTRLETDKVVLGNLDSHSARNDIEKFLQASFQIAAERNRVVKAYIGARGPWPTQSNMDKLVNHIGGSFVLASMIFKYIVHPATEEDSSTPMDRLPLTLKMNGLDTLYAQTLARSQHLHHFNNVISTIALLKRPLAIVEIADLLGIEAFEVLRILLNLQAIIHVPGTDENGGVTLCHTSLRDFLTTQSRSRVFFVPPSFHLHLSYHCFSSILERSNGRAYNYSQGYFDAHCRSFALSDACDLIGEIEQFEARQPLLVNQLPYHAFLCSISFYTLILMEPQPLNGYSDLLTECAKQLALAAECSDRRIRLWLEEELDYDVLDDGPACTVQFTKNTYKTVRQDLQRASTAIQTKFPEILDLRDGPTGQENEFVLRILPNFPTVRARALDSELQFCQDDNRNF</sequence>
<comment type="caution">
    <text evidence="3">The sequence shown here is derived from an EMBL/GenBank/DDBJ whole genome shotgun (WGS) entry which is preliminary data.</text>
</comment>
<evidence type="ECO:0000256" key="1">
    <source>
        <dbReference type="ARBA" id="ARBA00022737"/>
    </source>
</evidence>
<dbReference type="STRING" id="2316362.A0A4V1Q2Y0"/>
<gene>
    <name evidence="3" type="ORF">EST38_g9195</name>
</gene>
<dbReference type="PANTHER" id="PTHR10039:SF17">
    <property type="entry name" value="FUNGAL STAND N-TERMINAL GOODBYE DOMAIN-CONTAINING PROTEIN-RELATED"/>
    <property type="match status" value="1"/>
</dbReference>
<dbReference type="Pfam" id="PF24883">
    <property type="entry name" value="NPHP3_N"/>
    <property type="match status" value="1"/>
</dbReference>
<dbReference type="OrthoDB" id="3041576at2759"/>
<name>A0A4V1Q2Y0_9AGAR</name>
<organism evidence="3 4">
    <name type="scientific">Candolleomyces aberdarensis</name>
    <dbReference type="NCBI Taxonomy" id="2316362"/>
    <lineage>
        <taxon>Eukaryota</taxon>
        <taxon>Fungi</taxon>
        <taxon>Dikarya</taxon>
        <taxon>Basidiomycota</taxon>
        <taxon>Agaricomycotina</taxon>
        <taxon>Agaricomycetes</taxon>
        <taxon>Agaricomycetidae</taxon>
        <taxon>Agaricales</taxon>
        <taxon>Agaricineae</taxon>
        <taxon>Psathyrellaceae</taxon>
        <taxon>Candolleomyces</taxon>
    </lineage>
</organism>
<evidence type="ECO:0000259" key="2">
    <source>
        <dbReference type="Pfam" id="PF24883"/>
    </source>
</evidence>
<proteinExistence type="predicted"/>
<protein>
    <recommendedName>
        <fullName evidence="2">Nephrocystin 3-like N-terminal domain-containing protein</fullName>
    </recommendedName>
</protein>
<accession>A0A4V1Q2Y0</accession>